<dbReference type="NCBIfam" id="TIGR01624">
    <property type="entry name" value="LRP1_Cterm"/>
    <property type="match status" value="1"/>
</dbReference>
<keyword evidence="3" id="KW-0479">Metal-binding</keyword>
<feature type="compositionally biased region" description="Basic residues" evidence="8">
    <location>
        <begin position="1"/>
        <end position="16"/>
    </location>
</feature>
<dbReference type="Proteomes" id="UP000652761">
    <property type="component" value="Unassembled WGS sequence"/>
</dbReference>
<feature type="non-terminal residue" evidence="9">
    <location>
        <position position="388"/>
    </location>
</feature>
<evidence type="ECO:0000256" key="7">
    <source>
        <dbReference type="ARBA" id="ARBA00023242"/>
    </source>
</evidence>
<dbReference type="OrthoDB" id="692274at2759"/>
<dbReference type="InterPro" id="IPR006510">
    <property type="entry name" value="Znf_LRP1"/>
</dbReference>
<dbReference type="GO" id="GO:0045893">
    <property type="term" value="P:positive regulation of DNA-templated transcription"/>
    <property type="evidence" value="ECO:0007669"/>
    <property type="project" value="TreeGrafter"/>
</dbReference>
<dbReference type="GO" id="GO:0003677">
    <property type="term" value="F:DNA binding"/>
    <property type="evidence" value="ECO:0007669"/>
    <property type="project" value="UniProtKB-KW"/>
</dbReference>
<organism evidence="9 10">
    <name type="scientific">Colocasia esculenta</name>
    <name type="common">Wild taro</name>
    <name type="synonym">Arum esculentum</name>
    <dbReference type="NCBI Taxonomy" id="4460"/>
    <lineage>
        <taxon>Eukaryota</taxon>
        <taxon>Viridiplantae</taxon>
        <taxon>Streptophyta</taxon>
        <taxon>Embryophyta</taxon>
        <taxon>Tracheophyta</taxon>
        <taxon>Spermatophyta</taxon>
        <taxon>Magnoliopsida</taxon>
        <taxon>Liliopsida</taxon>
        <taxon>Araceae</taxon>
        <taxon>Aroideae</taxon>
        <taxon>Colocasieae</taxon>
        <taxon>Colocasia</taxon>
    </lineage>
</organism>
<comment type="caution">
    <text evidence="9">The sequence shown here is derived from an EMBL/GenBank/DDBJ whole genome shotgun (WGS) entry which is preliminary data.</text>
</comment>
<dbReference type="NCBIfam" id="TIGR01623">
    <property type="entry name" value="put_zinc_LRP1"/>
    <property type="match status" value="1"/>
</dbReference>
<accession>A0A843UKU2</accession>
<protein>
    <recommendedName>
        <fullName evidence="11">Protein SHI RELATED SEQUENCE 1</fullName>
    </recommendedName>
</protein>
<keyword evidence="10" id="KW-1185">Reference proteome</keyword>
<dbReference type="InterPro" id="IPR007818">
    <property type="entry name" value="SHI"/>
</dbReference>
<keyword evidence="6" id="KW-0010">Activator</keyword>
<comment type="similarity">
    <text evidence="2">Belongs to the SHI protein family.</text>
</comment>
<proteinExistence type="inferred from homology"/>
<sequence length="388" mass="41606">LLGRRQPKRQGKRLGSGRKVPLNNVEEERQRRDKVNHLFYAIRSIVHNAEICVSWESEEMAGFSLGGGSGGSQIPTDSLFLYTSGAAGGHSGSDSGRQPEEITTYTKGFELWQQHQHQQHQQQQQQRHQHHHLYASGIGMMLDDPAGSGGEGGGSGRVMRAGSRGGGMSCQDCGNQAKKDCMHMRCRTCCKSRGYQCSTHVRSTWVPAAKRRERQQQLAVAMQQQQSQIVVRGSEQSKRPRGMGSSLACTRLPATVTITTTSTTSGGLEAPASFPPEVNSPAVFRCVRMSGVEDADDQYAYQTAVSIGGHVFKGVLYDHGPDSQYSTHPGDASSSSAVVAAVTTTGAATTTAAVAAAAASSMMDPATLYPTPLSAFMAGTQFFPQPRP</sequence>
<evidence type="ECO:0008006" key="11">
    <source>
        <dbReference type="Google" id="ProtNLM"/>
    </source>
</evidence>
<keyword evidence="7" id="KW-0539">Nucleus</keyword>
<keyword evidence="5" id="KW-0238">DNA-binding</keyword>
<dbReference type="GO" id="GO:0003700">
    <property type="term" value="F:DNA-binding transcription factor activity"/>
    <property type="evidence" value="ECO:0007669"/>
    <property type="project" value="InterPro"/>
</dbReference>
<reference evidence="9" key="1">
    <citation type="submission" date="2017-07" db="EMBL/GenBank/DDBJ databases">
        <title>Taro Niue Genome Assembly and Annotation.</title>
        <authorList>
            <person name="Atibalentja N."/>
            <person name="Keating K."/>
            <person name="Fields C.J."/>
        </authorList>
    </citation>
    <scope>NUCLEOTIDE SEQUENCE</scope>
    <source>
        <strain evidence="9">Niue_2</strain>
        <tissue evidence="9">Leaf</tissue>
    </source>
</reference>
<evidence type="ECO:0000256" key="3">
    <source>
        <dbReference type="ARBA" id="ARBA00022723"/>
    </source>
</evidence>
<comment type="subcellular location">
    <subcellularLocation>
        <location evidence="1">Nucleus</location>
    </subcellularLocation>
</comment>
<evidence type="ECO:0000256" key="6">
    <source>
        <dbReference type="ARBA" id="ARBA00023159"/>
    </source>
</evidence>
<dbReference type="Pfam" id="PF05142">
    <property type="entry name" value="DUF702"/>
    <property type="match status" value="1"/>
</dbReference>
<dbReference type="EMBL" id="NMUH01000513">
    <property type="protein sequence ID" value="MQL80539.1"/>
    <property type="molecule type" value="Genomic_DNA"/>
</dbReference>
<name>A0A843UKU2_COLES</name>
<dbReference type="PANTHER" id="PTHR31604">
    <property type="entry name" value="PROTEIN LATERAL ROOT PRIMORDIUM 1"/>
    <property type="match status" value="1"/>
</dbReference>
<evidence type="ECO:0000256" key="5">
    <source>
        <dbReference type="ARBA" id="ARBA00023125"/>
    </source>
</evidence>
<dbReference type="GO" id="GO:0005634">
    <property type="term" value="C:nucleus"/>
    <property type="evidence" value="ECO:0007669"/>
    <property type="project" value="UniProtKB-SubCell"/>
</dbReference>
<evidence type="ECO:0000256" key="1">
    <source>
        <dbReference type="ARBA" id="ARBA00004123"/>
    </source>
</evidence>
<evidence type="ECO:0000256" key="8">
    <source>
        <dbReference type="SAM" id="MobiDB-lite"/>
    </source>
</evidence>
<evidence type="ECO:0000313" key="9">
    <source>
        <dbReference type="EMBL" id="MQL80539.1"/>
    </source>
</evidence>
<feature type="region of interest" description="Disordered" evidence="8">
    <location>
        <begin position="1"/>
        <end position="29"/>
    </location>
</feature>
<dbReference type="GO" id="GO:0046872">
    <property type="term" value="F:metal ion binding"/>
    <property type="evidence" value="ECO:0007669"/>
    <property type="project" value="UniProtKB-KW"/>
</dbReference>
<dbReference type="AlphaFoldDB" id="A0A843UKU2"/>
<gene>
    <name evidence="9" type="ORF">Taro_012984</name>
</gene>
<dbReference type="PANTHER" id="PTHR31604:SF2">
    <property type="entry name" value="PROTEIN SHI RELATED SEQUENCE 7"/>
    <property type="match status" value="1"/>
</dbReference>
<evidence type="ECO:0000256" key="2">
    <source>
        <dbReference type="ARBA" id="ARBA00006911"/>
    </source>
</evidence>
<keyword evidence="4" id="KW-0862">Zinc</keyword>
<evidence type="ECO:0000256" key="4">
    <source>
        <dbReference type="ARBA" id="ARBA00022833"/>
    </source>
</evidence>
<dbReference type="InterPro" id="IPR006511">
    <property type="entry name" value="SHI_C"/>
</dbReference>
<evidence type="ECO:0000313" key="10">
    <source>
        <dbReference type="Proteomes" id="UP000652761"/>
    </source>
</evidence>